<dbReference type="Proteomes" id="UP000432350">
    <property type="component" value="Unassembled WGS sequence"/>
</dbReference>
<dbReference type="SUPFAM" id="SSF51556">
    <property type="entry name" value="Metallo-dependent hydrolases"/>
    <property type="match status" value="1"/>
</dbReference>
<dbReference type="InterPro" id="IPR011059">
    <property type="entry name" value="Metal-dep_hydrolase_composite"/>
</dbReference>
<dbReference type="AlphaFoldDB" id="A0A2X2JBQ6"/>
<dbReference type="PANTHER" id="PTHR43794:SF11">
    <property type="entry name" value="AMIDOHYDROLASE-RELATED DOMAIN-CONTAINING PROTEIN"/>
    <property type="match status" value="1"/>
</dbReference>
<gene>
    <name evidence="3" type="primary">triA</name>
    <name evidence="3" type="ORF">NCTC11343_01046</name>
    <name evidence="4" type="ORF">SPHINGO8BC_50118</name>
</gene>
<evidence type="ECO:0000313" key="3">
    <source>
        <dbReference type="EMBL" id="SPZ84505.1"/>
    </source>
</evidence>
<dbReference type="Gene3D" id="3.20.20.140">
    <property type="entry name" value="Metal-dependent hydrolases"/>
    <property type="match status" value="1"/>
</dbReference>
<protein>
    <submittedName>
        <fullName evidence="4">Amidohydrolase</fullName>
    </submittedName>
    <submittedName>
        <fullName evidence="3">Melamine deaminase</fullName>
        <ecNumber evidence="3">3.5.4.-</ecNumber>
    </submittedName>
</protein>
<dbReference type="InterPro" id="IPR006680">
    <property type="entry name" value="Amidohydro-rel"/>
</dbReference>
<evidence type="ECO:0000313" key="4">
    <source>
        <dbReference type="EMBL" id="VXC80041.1"/>
    </source>
</evidence>
<proteinExistence type="predicted"/>
<dbReference type="EMBL" id="UAUU01000002">
    <property type="protein sequence ID" value="SPZ84505.1"/>
    <property type="molecule type" value="Genomic_DNA"/>
</dbReference>
<dbReference type="PANTHER" id="PTHR43794">
    <property type="entry name" value="AMINOHYDROLASE SSNA-RELATED"/>
    <property type="match status" value="1"/>
</dbReference>
<dbReference type="EC" id="3.5.4.-" evidence="3"/>
<dbReference type="Pfam" id="PF01979">
    <property type="entry name" value="Amidohydro_1"/>
    <property type="match status" value="1"/>
</dbReference>
<dbReference type="EMBL" id="CABWMV010000024">
    <property type="protein sequence ID" value="VXC80041.1"/>
    <property type="molecule type" value="Genomic_DNA"/>
</dbReference>
<accession>A0A2X2JBQ6</accession>
<dbReference type="InterPro" id="IPR032466">
    <property type="entry name" value="Metal_Hydrolase"/>
</dbReference>
<name>A0A2X2JBQ6_SPHMU</name>
<dbReference type="Proteomes" id="UP000251241">
    <property type="component" value="Unassembled WGS sequence"/>
</dbReference>
<organism evidence="3 5">
    <name type="scientific">Sphingobacterium multivorum</name>
    <dbReference type="NCBI Taxonomy" id="28454"/>
    <lineage>
        <taxon>Bacteria</taxon>
        <taxon>Pseudomonadati</taxon>
        <taxon>Bacteroidota</taxon>
        <taxon>Sphingobacteriia</taxon>
        <taxon>Sphingobacteriales</taxon>
        <taxon>Sphingobacteriaceae</taxon>
        <taxon>Sphingobacterium</taxon>
    </lineage>
</organism>
<evidence type="ECO:0000256" key="1">
    <source>
        <dbReference type="ARBA" id="ARBA00022801"/>
    </source>
</evidence>
<evidence type="ECO:0000313" key="6">
    <source>
        <dbReference type="Proteomes" id="UP000432350"/>
    </source>
</evidence>
<evidence type="ECO:0000259" key="2">
    <source>
        <dbReference type="Pfam" id="PF01979"/>
    </source>
</evidence>
<dbReference type="Gene3D" id="2.30.40.10">
    <property type="entry name" value="Urease, subunit C, domain 1"/>
    <property type="match status" value="1"/>
</dbReference>
<dbReference type="GO" id="GO:0016810">
    <property type="term" value="F:hydrolase activity, acting on carbon-nitrogen (but not peptide) bonds"/>
    <property type="evidence" value="ECO:0007669"/>
    <property type="project" value="InterPro"/>
</dbReference>
<accession>A0A654BIB4</accession>
<dbReference type="GeneID" id="97183605"/>
<reference evidence="3 5" key="1">
    <citation type="submission" date="2018-06" db="EMBL/GenBank/DDBJ databases">
        <authorList>
            <consortium name="Pathogen Informatics"/>
            <person name="Doyle S."/>
        </authorList>
    </citation>
    <scope>NUCLEOTIDE SEQUENCE [LARGE SCALE GENOMIC DNA]</scope>
    <source>
        <strain evidence="3 5">NCTC11343</strain>
    </source>
</reference>
<sequence length="391" mass="44109">MLKYLSANYILPITSMPIKDGIVSVDEEGVIQGIYDPTSFTPSDKTKVERYEGVIIPGFINAHCHIELSHMKGIVPKGTGLPSFLSKVMTTRSASMKKIDDAMAKADREMYENGIVAVGDHANTDNSSKLKEDSQILYHTFVEVLGIEPDEADFKLKEAKSLTQEFRNGHVSITPHAPYSCSKVLFKKFKKMVPETNIISIHNQESEEENKLFRYKMGEFLDFYKSIGKNADAIKAQARNSIQSYLPYLPYPNKLLLVHNTYTSLKDLDFVERMDRDVMWCLCPKANLYIEGTLPKVQNFMNAGQRLVIGTDSLASNDTLSILEELKVLHAHFEDLDFLQTIQWATINGAIALNIEDEFGSLEVGKKPGIVLLQGMEHMRLHEDVKVKRLA</sequence>
<evidence type="ECO:0000313" key="5">
    <source>
        <dbReference type="Proteomes" id="UP000251241"/>
    </source>
</evidence>
<keyword evidence="1 3" id="KW-0378">Hydrolase</keyword>
<reference evidence="4 6" key="2">
    <citation type="submission" date="2019-10" db="EMBL/GenBank/DDBJ databases">
        <authorList>
            <person name="Karimi E."/>
        </authorList>
    </citation>
    <scope>NUCLEOTIDE SEQUENCE [LARGE SCALE GENOMIC DNA]</scope>
    <source>
        <strain evidence="4">Sphingobacterium sp. 8BC</strain>
    </source>
</reference>
<dbReference type="RefSeq" id="WP_070561620.1">
    <property type="nucleotide sequence ID" value="NZ_CP068086.1"/>
</dbReference>
<feature type="domain" description="Amidohydrolase-related" evidence="2">
    <location>
        <begin position="54"/>
        <end position="374"/>
    </location>
</feature>
<dbReference type="InterPro" id="IPR050287">
    <property type="entry name" value="MTA/SAH_deaminase"/>
</dbReference>